<dbReference type="EMBL" id="JAUEPO010000007">
    <property type="protein sequence ID" value="KAK3317396.1"/>
    <property type="molecule type" value="Genomic_DNA"/>
</dbReference>
<dbReference type="Proteomes" id="UP001286456">
    <property type="component" value="Unassembled WGS sequence"/>
</dbReference>
<evidence type="ECO:0000256" key="1">
    <source>
        <dbReference type="SAM" id="MobiDB-lite"/>
    </source>
</evidence>
<gene>
    <name evidence="3" type="ORF">B0T19DRAFT_291053</name>
</gene>
<evidence type="ECO:0000313" key="4">
    <source>
        <dbReference type="Proteomes" id="UP001286456"/>
    </source>
</evidence>
<name>A0AAE0I2U1_9PEZI</name>
<keyword evidence="2" id="KW-0472">Membrane</keyword>
<organism evidence="3 4">
    <name type="scientific">Cercophora scortea</name>
    <dbReference type="NCBI Taxonomy" id="314031"/>
    <lineage>
        <taxon>Eukaryota</taxon>
        <taxon>Fungi</taxon>
        <taxon>Dikarya</taxon>
        <taxon>Ascomycota</taxon>
        <taxon>Pezizomycotina</taxon>
        <taxon>Sordariomycetes</taxon>
        <taxon>Sordariomycetidae</taxon>
        <taxon>Sordariales</taxon>
        <taxon>Lasiosphaeriaceae</taxon>
        <taxon>Cercophora</taxon>
    </lineage>
</organism>
<feature type="transmembrane region" description="Helical" evidence="2">
    <location>
        <begin position="122"/>
        <end position="144"/>
    </location>
</feature>
<feature type="region of interest" description="Disordered" evidence="1">
    <location>
        <begin position="277"/>
        <end position="297"/>
    </location>
</feature>
<accession>A0AAE0I2U1</accession>
<dbReference type="AlphaFoldDB" id="A0AAE0I2U1"/>
<proteinExistence type="predicted"/>
<evidence type="ECO:0000313" key="3">
    <source>
        <dbReference type="EMBL" id="KAK3317396.1"/>
    </source>
</evidence>
<comment type="caution">
    <text evidence="3">The sequence shown here is derived from an EMBL/GenBank/DDBJ whole genome shotgun (WGS) entry which is preliminary data.</text>
</comment>
<feature type="compositionally biased region" description="Basic and acidic residues" evidence="1">
    <location>
        <begin position="21"/>
        <end position="33"/>
    </location>
</feature>
<evidence type="ECO:0000256" key="2">
    <source>
        <dbReference type="SAM" id="Phobius"/>
    </source>
</evidence>
<keyword evidence="2" id="KW-1133">Transmembrane helix</keyword>
<feature type="transmembrane region" description="Helical" evidence="2">
    <location>
        <begin position="53"/>
        <end position="74"/>
    </location>
</feature>
<reference evidence="3" key="1">
    <citation type="journal article" date="2023" name="Mol. Phylogenet. Evol.">
        <title>Genome-scale phylogeny and comparative genomics of the fungal order Sordariales.</title>
        <authorList>
            <person name="Hensen N."/>
            <person name="Bonometti L."/>
            <person name="Westerberg I."/>
            <person name="Brannstrom I.O."/>
            <person name="Guillou S."/>
            <person name="Cros-Aarteil S."/>
            <person name="Calhoun S."/>
            <person name="Haridas S."/>
            <person name="Kuo A."/>
            <person name="Mondo S."/>
            <person name="Pangilinan J."/>
            <person name="Riley R."/>
            <person name="LaButti K."/>
            <person name="Andreopoulos B."/>
            <person name="Lipzen A."/>
            <person name="Chen C."/>
            <person name="Yan M."/>
            <person name="Daum C."/>
            <person name="Ng V."/>
            <person name="Clum A."/>
            <person name="Steindorff A."/>
            <person name="Ohm R.A."/>
            <person name="Martin F."/>
            <person name="Silar P."/>
            <person name="Natvig D.O."/>
            <person name="Lalanne C."/>
            <person name="Gautier V."/>
            <person name="Ament-Velasquez S.L."/>
            <person name="Kruys A."/>
            <person name="Hutchinson M.I."/>
            <person name="Powell A.J."/>
            <person name="Barry K."/>
            <person name="Miller A.N."/>
            <person name="Grigoriev I.V."/>
            <person name="Debuchy R."/>
            <person name="Gladieux P."/>
            <person name="Hiltunen Thoren M."/>
            <person name="Johannesson H."/>
        </authorList>
    </citation>
    <scope>NUCLEOTIDE SEQUENCE</scope>
    <source>
        <strain evidence="3">SMH4131-1</strain>
    </source>
</reference>
<reference evidence="3" key="2">
    <citation type="submission" date="2023-06" db="EMBL/GenBank/DDBJ databases">
        <authorList>
            <consortium name="Lawrence Berkeley National Laboratory"/>
            <person name="Haridas S."/>
            <person name="Hensen N."/>
            <person name="Bonometti L."/>
            <person name="Westerberg I."/>
            <person name="Brannstrom I.O."/>
            <person name="Guillou S."/>
            <person name="Cros-Aarteil S."/>
            <person name="Calhoun S."/>
            <person name="Kuo A."/>
            <person name="Mondo S."/>
            <person name="Pangilinan J."/>
            <person name="Riley R."/>
            <person name="Labutti K."/>
            <person name="Andreopoulos B."/>
            <person name="Lipzen A."/>
            <person name="Chen C."/>
            <person name="Yanf M."/>
            <person name="Daum C."/>
            <person name="Ng V."/>
            <person name="Clum A."/>
            <person name="Steindorff A."/>
            <person name="Ohm R."/>
            <person name="Martin F."/>
            <person name="Silar P."/>
            <person name="Natvig D."/>
            <person name="Lalanne C."/>
            <person name="Gautier V."/>
            <person name="Ament-Velasquez S.L."/>
            <person name="Kruys A."/>
            <person name="Hutchinson M.I."/>
            <person name="Powell A.J."/>
            <person name="Barry K."/>
            <person name="Miller A.N."/>
            <person name="Grigoriev I.V."/>
            <person name="Debuchy R."/>
            <person name="Gladieux P."/>
            <person name="Thoren M.H."/>
            <person name="Johannesson H."/>
        </authorList>
    </citation>
    <scope>NUCLEOTIDE SEQUENCE</scope>
    <source>
        <strain evidence="3">SMH4131-1</strain>
    </source>
</reference>
<feature type="region of interest" description="Disordered" evidence="1">
    <location>
        <begin position="1"/>
        <end position="44"/>
    </location>
</feature>
<feature type="transmembrane region" description="Helical" evidence="2">
    <location>
        <begin position="80"/>
        <end position="102"/>
    </location>
</feature>
<keyword evidence="4" id="KW-1185">Reference proteome</keyword>
<sequence>MEQRRSESSQTTRSAEDEEEFHIGRHSDLERQRQRQRRRGGGGSNPWLSAKTILGAFSTMLSIAALGLGIKMVVAYGDKGLVHVSFVFIGFSAAASIAWQCIELITMCARSDRSGLSPGAHVGVHICLCLACLATMGYIGIWVAHGDHLSRLDFSYPESMQAEDLPKEYAPLYHMGIVVVIILLVMLLVNFVLAILACRKVRKKDDNLPVRSTVVTVRYDGVGPTGTARPRRDHDGIQDLDATNPSYRARQDTDDVSGVSSAPIIIPRGDLGVEVFDEPGSSSQTGFVEKPRGVYSR</sequence>
<protein>
    <submittedName>
        <fullName evidence="3">Uncharacterized protein</fullName>
    </submittedName>
</protein>
<keyword evidence="2" id="KW-0812">Transmembrane</keyword>
<feature type="region of interest" description="Disordered" evidence="1">
    <location>
        <begin position="224"/>
        <end position="259"/>
    </location>
</feature>
<feature type="transmembrane region" description="Helical" evidence="2">
    <location>
        <begin position="172"/>
        <end position="198"/>
    </location>
</feature>